<dbReference type="EC" id="1.3.1.76" evidence="2"/>
<dbReference type="SUPFAM" id="SSF51735">
    <property type="entry name" value="NAD(P)-binding Rossmann-fold domains"/>
    <property type="match status" value="1"/>
</dbReference>
<dbReference type="InterPro" id="IPR036291">
    <property type="entry name" value="NAD(P)-bd_dom_sf"/>
</dbReference>
<evidence type="ECO:0000256" key="4">
    <source>
        <dbReference type="ARBA" id="ARBA00023027"/>
    </source>
</evidence>
<evidence type="ECO:0000313" key="7">
    <source>
        <dbReference type="EMBL" id="SMC08582.1"/>
    </source>
</evidence>
<dbReference type="PANTHER" id="PTHR35330:SF1">
    <property type="entry name" value="SIROHEME BIOSYNTHESIS PROTEIN MET8"/>
    <property type="match status" value="1"/>
</dbReference>
<comment type="pathway">
    <text evidence="1">Porphyrin-containing compound metabolism; siroheme biosynthesis; sirohydrochlorin from precorrin-2: step 1/1.</text>
</comment>
<dbReference type="NCBIfam" id="TIGR01470">
    <property type="entry name" value="cysG_Nterm"/>
    <property type="match status" value="1"/>
</dbReference>
<dbReference type="SUPFAM" id="SSF75615">
    <property type="entry name" value="Siroheme synthase middle domains-like"/>
    <property type="match status" value="1"/>
</dbReference>
<reference evidence="8" key="1">
    <citation type="submission" date="2017-04" db="EMBL/GenBank/DDBJ databases">
        <authorList>
            <person name="Varghese N."/>
            <person name="Submissions S."/>
        </authorList>
    </citation>
    <scope>NUCLEOTIDE SEQUENCE [LARGE SCALE GENOMIC DNA]</scope>
    <source>
        <strain evidence="8">DSM 16512</strain>
    </source>
</reference>
<evidence type="ECO:0000256" key="2">
    <source>
        <dbReference type="ARBA" id="ARBA00012400"/>
    </source>
</evidence>
<name>A0A1W1WQU9_9BACT</name>
<protein>
    <recommendedName>
        <fullName evidence="2">precorrin-2 dehydrogenase</fullName>
        <ecNumber evidence="2">1.3.1.76</ecNumber>
    </recommendedName>
</protein>
<dbReference type="RefSeq" id="WP_084274855.1">
    <property type="nucleotide sequence ID" value="NZ_AP026671.1"/>
</dbReference>
<evidence type="ECO:0000256" key="1">
    <source>
        <dbReference type="ARBA" id="ARBA00005010"/>
    </source>
</evidence>
<accession>A0A1W1WQU9</accession>
<keyword evidence="8" id="KW-1185">Reference proteome</keyword>
<evidence type="ECO:0000256" key="5">
    <source>
        <dbReference type="ARBA" id="ARBA00023244"/>
    </source>
</evidence>
<sequence length="189" mass="21396">MSFFPAYLKLDNKKILVVGGGKIAGDKISHLLDFTHNITIIAPEIDERVQEFITTHSLPYHKRSYQTGDVEGFFIVIVAVDDLEVQKTIYEECQKYGALCNAVDSVEYCDFIFPSYIKKGELIIAFSTSGASPALSKYLRRAIEKLLPANIASFLQELKTLRATLPKGKERMELLDKKAKEYIQKHFKG</sequence>
<gene>
    <name evidence="7" type="ORF">SAMN05660197_0339</name>
</gene>
<keyword evidence="5" id="KW-0627">Porphyrin biosynthesis</keyword>
<keyword evidence="3" id="KW-0560">Oxidoreductase</keyword>
<comment type="catalytic activity">
    <reaction evidence="6">
        <text>precorrin-2 + NAD(+) = sirohydrochlorin + NADH + 2 H(+)</text>
        <dbReference type="Rhea" id="RHEA:15613"/>
        <dbReference type="ChEBI" id="CHEBI:15378"/>
        <dbReference type="ChEBI" id="CHEBI:57540"/>
        <dbReference type="ChEBI" id="CHEBI:57945"/>
        <dbReference type="ChEBI" id="CHEBI:58351"/>
        <dbReference type="ChEBI" id="CHEBI:58827"/>
        <dbReference type="EC" id="1.3.1.76"/>
    </reaction>
</comment>
<evidence type="ECO:0000313" key="8">
    <source>
        <dbReference type="Proteomes" id="UP000192602"/>
    </source>
</evidence>
<dbReference type="AlphaFoldDB" id="A0A1W1WQU9"/>
<dbReference type="GO" id="GO:0019354">
    <property type="term" value="P:siroheme biosynthetic process"/>
    <property type="evidence" value="ECO:0007669"/>
    <property type="project" value="UniProtKB-UniPathway"/>
</dbReference>
<dbReference type="GO" id="GO:0004325">
    <property type="term" value="F:ferrochelatase activity"/>
    <property type="evidence" value="ECO:0007669"/>
    <property type="project" value="InterPro"/>
</dbReference>
<dbReference type="PANTHER" id="PTHR35330">
    <property type="entry name" value="SIROHEME BIOSYNTHESIS PROTEIN MET8"/>
    <property type="match status" value="1"/>
</dbReference>
<dbReference type="STRING" id="1069081.SAMN05660197_0339"/>
<dbReference type="UniPathway" id="UPA00262">
    <property type="reaction ID" value="UER00222"/>
</dbReference>
<organism evidence="7 8">
    <name type="scientific">Nitratiruptor tergarcus DSM 16512</name>
    <dbReference type="NCBI Taxonomy" id="1069081"/>
    <lineage>
        <taxon>Bacteria</taxon>
        <taxon>Pseudomonadati</taxon>
        <taxon>Campylobacterota</taxon>
        <taxon>Epsilonproteobacteria</taxon>
        <taxon>Nautiliales</taxon>
        <taxon>Nitratiruptoraceae</taxon>
        <taxon>Nitratiruptor</taxon>
    </lineage>
</organism>
<evidence type="ECO:0000256" key="6">
    <source>
        <dbReference type="ARBA" id="ARBA00047561"/>
    </source>
</evidence>
<dbReference type="InterPro" id="IPR006367">
    <property type="entry name" value="Sirohaem_synthase_N"/>
</dbReference>
<dbReference type="Proteomes" id="UP000192602">
    <property type="component" value="Unassembled WGS sequence"/>
</dbReference>
<dbReference type="InterPro" id="IPR028161">
    <property type="entry name" value="Met8-like"/>
</dbReference>
<dbReference type="Gene3D" id="3.40.50.720">
    <property type="entry name" value="NAD(P)-binding Rossmann-like Domain"/>
    <property type="match status" value="1"/>
</dbReference>
<keyword evidence="4" id="KW-0520">NAD</keyword>
<proteinExistence type="predicted"/>
<dbReference type="GO" id="GO:0043115">
    <property type="term" value="F:precorrin-2 dehydrogenase activity"/>
    <property type="evidence" value="ECO:0007669"/>
    <property type="project" value="UniProtKB-EC"/>
</dbReference>
<dbReference type="Gene3D" id="3.30.160.110">
    <property type="entry name" value="Siroheme synthase, domain 2"/>
    <property type="match status" value="1"/>
</dbReference>
<dbReference type="OrthoDB" id="9815856at2"/>
<dbReference type="EMBL" id="FWWZ01000001">
    <property type="protein sequence ID" value="SMC08582.1"/>
    <property type="molecule type" value="Genomic_DNA"/>
</dbReference>
<evidence type="ECO:0000256" key="3">
    <source>
        <dbReference type="ARBA" id="ARBA00023002"/>
    </source>
</evidence>
<dbReference type="Pfam" id="PF13241">
    <property type="entry name" value="NAD_binding_7"/>
    <property type="match status" value="1"/>
</dbReference>